<dbReference type="EMBL" id="JBEDUW010000003">
    <property type="protein sequence ID" value="KAK9937614.1"/>
    <property type="molecule type" value="Genomic_DNA"/>
</dbReference>
<accession>A0AAW1XM48</accession>
<dbReference type="Gene3D" id="1.20.1050.10">
    <property type="match status" value="1"/>
</dbReference>
<dbReference type="SUPFAM" id="SSF47616">
    <property type="entry name" value="GST C-terminal domain-like"/>
    <property type="match status" value="1"/>
</dbReference>
<feature type="signal peptide" evidence="1">
    <location>
        <begin position="1"/>
        <end position="23"/>
    </location>
</feature>
<dbReference type="AlphaFoldDB" id="A0AAW1XM48"/>
<keyword evidence="3" id="KW-1185">Reference proteome</keyword>
<evidence type="ECO:0000313" key="3">
    <source>
        <dbReference type="Proteomes" id="UP001457282"/>
    </source>
</evidence>
<proteinExistence type="predicted"/>
<sequence length="103" mass="12178">MGERSGFLDIALITFYSWFHACATLGNFCIEAEFPKLNSWAKTFMQEESVFKSLADQKKVYEFILEIRKKMGGKPSKIRMIKYLQLIITRNHMCSRTKFRIRN</sequence>
<keyword evidence="1" id="KW-0732">Signal</keyword>
<evidence type="ECO:0000256" key="1">
    <source>
        <dbReference type="SAM" id="SignalP"/>
    </source>
</evidence>
<dbReference type="Proteomes" id="UP001457282">
    <property type="component" value="Unassembled WGS sequence"/>
</dbReference>
<name>A0AAW1XM48_RUBAR</name>
<gene>
    <name evidence="2" type="ORF">M0R45_014392</name>
</gene>
<dbReference type="InterPro" id="IPR036282">
    <property type="entry name" value="Glutathione-S-Trfase_C_sf"/>
</dbReference>
<comment type="caution">
    <text evidence="2">The sequence shown here is derived from an EMBL/GenBank/DDBJ whole genome shotgun (WGS) entry which is preliminary data.</text>
</comment>
<protein>
    <recommendedName>
        <fullName evidence="4">Glutathione S-transferase</fullName>
    </recommendedName>
</protein>
<organism evidence="2 3">
    <name type="scientific">Rubus argutus</name>
    <name type="common">Southern blackberry</name>
    <dbReference type="NCBI Taxonomy" id="59490"/>
    <lineage>
        <taxon>Eukaryota</taxon>
        <taxon>Viridiplantae</taxon>
        <taxon>Streptophyta</taxon>
        <taxon>Embryophyta</taxon>
        <taxon>Tracheophyta</taxon>
        <taxon>Spermatophyta</taxon>
        <taxon>Magnoliopsida</taxon>
        <taxon>eudicotyledons</taxon>
        <taxon>Gunneridae</taxon>
        <taxon>Pentapetalae</taxon>
        <taxon>rosids</taxon>
        <taxon>fabids</taxon>
        <taxon>Rosales</taxon>
        <taxon>Rosaceae</taxon>
        <taxon>Rosoideae</taxon>
        <taxon>Rosoideae incertae sedis</taxon>
        <taxon>Rubus</taxon>
    </lineage>
</organism>
<evidence type="ECO:0000313" key="2">
    <source>
        <dbReference type="EMBL" id="KAK9937614.1"/>
    </source>
</evidence>
<evidence type="ECO:0008006" key="4">
    <source>
        <dbReference type="Google" id="ProtNLM"/>
    </source>
</evidence>
<feature type="chain" id="PRO_5043968468" description="Glutathione S-transferase" evidence="1">
    <location>
        <begin position="24"/>
        <end position="103"/>
    </location>
</feature>
<reference evidence="2 3" key="1">
    <citation type="journal article" date="2023" name="G3 (Bethesda)">
        <title>A chromosome-length genome assembly and annotation of blackberry (Rubus argutus, cv. 'Hillquist').</title>
        <authorList>
            <person name="Bruna T."/>
            <person name="Aryal R."/>
            <person name="Dudchenko O."/>
            <person name="Sargent D.J."/>
            <person name="Mead D."/>
            <person name="Buti M."/>
            <person name="Cavallini A."/>
            <person name="Hytonen T."/>
            <person name="Andres J."/>
            <person name="Pham M."/>
            <person name="Weisz D."/>
            <person name="Mascagni F."/>
            <person name="Usai G."/>
            <person name="Natali L."/>
            <person name="Bassil N."/>
            <person name="Fernandez G.E."/>
            <person name="Lomsadze A."/>
            <person name="Armour M."/>
            <person name="Olukolu B."/>
            <person name="Poorten T."/>
            <person name="Britton C."/>
            <person name="Davik J."/>
            <person name="Ashrafi H."/>
            <person name="Aiden E.L."/>
            <person name="Borodovsky M."/>
            <person name="Worthington M."/>
        </authorList>
    </citation>
    <scope>NUCLEOTIDE SEQUENCE [LARGE SCALE GENOMIC DNA]</scope>
    <source>
        <strain evidence="2">PI 553951</strain>
    </source>
</reference>